<reference evidence="2 3" key="2">
    <citation type="submission" date="2018-11" db="EMBL/GenBank/DDBJ databases">
        <authorList>
            <consortium name="Pathogen Informatics"/>
        </authorList>
    </citation>
    <scope>NUCLEOTIDE SEQUENCE [LARGE SCALE GENOMIC DNA]</scope>
    <source>
        <strain evidence="2">Dakar</strain>
        <strain evidence="3">Dakar, Senegal</strain>
    </source>
</reference>
<dbReference type="PROSITE" id="PS51468">
    <property type="entry name" value="VIT"/>
    <property type="match status" value="1"/>
</dbReference>
<dbReference type="AlphaFoldDB" id="A0A183KWE8"/>
<dbReference type="Proteomes" id="UP000279833">
    <property type="component" value="Unassembled WGS sequence"/>
</dbReference>
<gene>
    <name evidence="2" type="ORF">SCUD_LOCUS19392</name>
</gene>
<dbReference type="EMBL" id="UZAK01042426">
    <property type="protein sequence ID" value="VDP68967.1"/>
    <property type="molecule type" value="Genomic_DNA"/>
</dbReference>
<name>A0A183KWE8_9TREM</name>
<proteinExistence type="predicted"/>
<feature type="domain" description="VIT" evidence="1">
    <location>
        <begin position="1"/>
        <end position="140"/>
    </location>
</feature>
<dbReference type="STRING" id="6186.A0A183KWE8"/>
<reference evidence="4" key="1">
    <citation type="submission" date="2016-06" db="UniProtKB">
        <authorList>
            <consortium name="WormBaseParasite"/>
        </authorList>
    </citation>
    <scope>IDENTIFICATION</scope>
</reference>
<dbReference type="InterPro" id="IPR013694">
    <property type="entry name" value="VIT"/>
</dbReference>
<evidence type="ECO:0000313" key="3">
    <source>
        <dbReference type="Proteomes" id="UP000279833"/>
    </source>
</evidence>
<sequence length="276" mass="31364">MLSDVKVEFLYENSLQEALEASFVFPLNNVAVYHFEAQIGDKKIVSVCRPRAEIRRIKCSVEKGFPANSISLSDLAIVQVVKDNLKRVANRAKETYDSAVEEGHTAILAEQDEHCADLFKMNIGNIPPNGKVAIVLQYVGLIEGKNMKTDTSKFSHSEIILTLPSVINPRYYPKEKKNSDEFEQFTELVLVNSVPYTITFESELWMPSKILDVKSTRDSFTWNCTNNSNHGLVSFSIFCFLNGLRLFFYIDSRGTKYSVFHCFHDSPPLKVICLQK</sequence>
<accession>A0A183KWE8</accession>
<evidence type="ECO:0000259" key="1">
    <source>
        <dbReference type="PROSITE" id="PS51468"/>
    </source>
</evidence>
<dbReference type="PANTHER" id="PTHR45737:SF6">
    <property type="entry name" value="VON WILLEBRAND FACTOR A DOMAIN-CONTAINING PROTEIN 5A"/>
    <property type="match status" value="1"/>
</dbReference>
<dbReference type="Pfam" id="PF08487">
    <property type="entry name" value="VIT"/>
    <property type="match status" value="2"/>
</dbReference>
<dbReference type="WBParaSite" id="SCUD_0001939501-mRNA-1">
    <property type="protein sequence ID" value="SCUD_0001939501-mRNA-1"/>
    <property type="gene ID" value="SCUD_0001939501"/>
</dbReference>
<evidence type="ECO:0000313" key="4">
    <source>
        <dbReference type="WBParaSite" id="SCUD_0001939501-mRNA-1"/>
    </source>
</evidence>
<evidence type="ECO:0000313" key="2">
    <source>
        <dbReference type="EMBL" id="VDP68967.1"/>
    </source>
</evidence>
<dbReference type="PANTHER" id="PTHR45737">
    <property type="entry name" value="VON WILLEBRAND FACTOR A DOMAIN-CONTAINING PROTEIN 5A"/>
    <property type="match status" value="1"/>
</dbReference>
<organism evidence="4">
    <name type="scientific">Schistosoma curassoni</name>
    <dbReference type="NCBI Taxonomy" id="6186"/>
    <lineage>
        <taxon>Eukaryota</taxon>
        <taxon>Metazoa</taxon>
        <taxon>Spiralia</taxon>
        <taxon>Lophotrochozoa</taxon>
        <taxon>Platyhelminthes</taxon>
        <taxon>Trematoda</taxon>
        <taxon>Digenea</taxon>
        <taxon>Strigeidida</taxon>
        <taxon>Schistosomatoidea</taxon>
        <taxon>Schistosomatidae</taxon>
        <taxon>Schistosoma</taxon>
    </lineage>
</organism>
<keyword evidence="3" id="KW-1185">Reference proteome</keyword>
<protein>
    <submittedName>
        <fullName evidence="4">VIT domain-containing protein</fullName>
    </submittedName>
</protein>